<evidence type="ECO:0000259" key="1">
    <source>
        <dbReference type="PROSITE" id="PS50943"/>
    </source>
</evidence>
<dbReference type="Gene3D" id="1.10.260.40">
    <property type="entry name" value="lambda repressor-like DNA-binding domains"/>
    <property type="match status" value="1"/>
</dbReference>
<dbReference type="SUPFAM" id="SSF47413">
    <property type="entry name" value="lambda repressor-like DNA-binding domains"/>
    <property type="match status" value="1"/>
</dbReference>
<dbReference type="InterPro" id="IPR001387">
    <property type="entry name" value="Cro/C1-type_HTH"/>
</dbReference>
<dbReference type="Proteomes" id="UP001193035">
    <property type="component" value="Unassembled WGS sequence"/>
</dbReference>
<dbReference type="InterPro" id="IPR010982">
    <property type="entry name" value="Lambda_DNA-bd_dom_sf"/>
</dbReference>
<comment type="caution">
    <text evidence="2">The sequence shown here is derived from an EMBL/GenBank/DDBJ whole genome shotgun (WGS) entry which is preliminary data.</text>
</comment>
<organism evidence="2 3">
    <name type="scientific">Ruegeria sediminis</name>
    <dbReference type="NCBI Taxonomy" id="2583820"/>
    <lineage>
        <taxon>Bacteria</taxon>
        <taxon>Pseudomonadati</taxon>
        <taxon>Pseudomonadota</taxon>
        <taxon>Alphaproteobacteria</taxon>
        <taxon>Rhodobacterales</taxon>
        <taxon>Roseobacteraceae</taxon>
        <taxon>Ruegeria</taxon>
    </lineage>
</organism>
<evidence type="ECO:0000313" key="3">
    <source>
        <dbReference type="Proteomes" id="UP001193035"/>
    </source>
</evidence>
<evidence type="ECO:0000313" key="2">
    <source>
        <dbReference type="EMBL" id="TMV02574.1"/>
    </source>
</evidence>
<name>A0ABY2WTC8_9RHOB</name>
<reference evidence="2 3" key="1">
    <citation type="submission" date="2019-05" db="EMBL/GenBank/DDBJ databases">
        <title>Ruegeria sp. nov., isolated from tidal flat.</title>
        <authorList>
            <person name="Kim W."/>
        </authorList>
    </citation>
    <scope>NUCLEOTIDE SEQUENCE [LARGE SCALE GENOMIC DNA]</scope>
    <source>
        <strain evidence="2 3">CAU 1488</strain>
    </source>
</reference>
<dbReference type="RefSeq" id="WP_138845735.1">
    <property type="nucleotide sequence ID" value="NZ_VCPD01000012.1"/>
</dbReference>
<proteinExistence type="predicted"/>
<dbReference type="InterPro" id="IPR046847">
    <property type="entry name" value="Xre-like_HTH"/>
</dbReference>
<sequence>MKLSARTIVILNDIRPAKFEDLEQARVELGLTVKDLADLMQVSDATIYRMKKAPGKRLTPLQSLLLTHLRENYLRPMSLA</sequence>
<keyword evidence="3" id="KW-1185">Reference proteome</keyword>
<dbReference type="EMBL" id="VCPD01000012">
    <property type="protein sequence ID" value="TMV02574.1"/>
    <property type="molecule type" value="Genomic_DNA"/>
</dbReference>
<dbReference type="Pfam" id="PF20432">
    <property type="entry name" value="Xre-like-HTH"/>
    <property type="match status" value="1"/>
</dbReference>
<dbReference type="PROSITE" id="PS50943">
    <property type="entry name" value="HTH_CROC1"/>
    <property type="match status" value="1"/>
</dbReference>
<gene>
    <name evidence="2" type="ORF">FGK63_20315</name>
</gene>
<accession>A0ABY2WTC8</accession>
<feature type="domain" description="HTH cro/C1-type" evidence="1">
    <location>
        <begin position="22"/>
        <end position="50"/>
    </location>
</feature>
<protein>
    <submittedName>
        <fullName evidence="2">Helix-turn-helix domain-containing protein</fullName>
    </submittedName>
</protein>